<dbReference type="InterPro" id="IPR051065">
    <property type="entry name" value="Ras-related_GTPase"/>
</dbReference>
<dbReference type="Gene3D" id="3.40.50.300">
    <property type="entry name" value="P-loop containing nucleotide triphosphate hydrolases"/>
    <property type="match status" value="1"/>
</dbReference>
<dbReference type="Pfam" id="PF00071">
    <property type="entry name" value="Ras"/>
    <property type="match status" value="1"/>
</dbReference>
<evidence type="ECO:0000256" key="1">
    <source>
        <dbReference type="ARBA" id="ARBA00008344"/>
    </source>
</evidence>
<evidence type="ECO:0000256" key="2">
    <source>
        <dbReference type="ARBA" id="ARBA00011984"/>
    </source>
</evidence>
<organism evidence="6 7">
    <name type="scientific">Daphnia pulex</name>
    <name type="common">Water flea</name>
    <dbReference type="NCBI Taxonomy" id="6669"/>
    <lineage>
        <taxon>Eukaryota</taxon>
        <taxon>Metazoa</taxon>
        <taxon>Ecdysozoa</taxon>
        <taxon>Arthropoda</taxon>
        <taxon>Crustacea</taxon>
        <taxon>Branchiopoda</taxon>
        <taxon>Diplostraca</taxon>
        <taxon>Cladocera</taxon>
        <taxon>Anomopoda</taxon>
        <taxon>Daphniidae</taxon>
        <taxon>Daphnia</taxon>
    </lineage>
</organism>
<evidence type="ECO:0000313" key="7">
    <source>
        <dbReference type="Proteomes" id="UP000000305"/>
    </source>
</evidence>
<dbReference type="GO" id="GO:0003925">
    <property type="term" value="F:G protein activity"/>
    <property type="evidence" value="ECO:0007669"/>
    <property type="project" value="UniProtKB-EC"/>
</dbReference>
<sequence length="283" mass="31476">MKWICSVRGSFLNSSLHRRQRPKLERCYPVNTTLNGEHVMLELLDSGGHHLEFGSAFGNGHGLSAEIMGSSSSVILVANKVDQVEDRMVTTEEGEKRSRDLGCDLFFEISVREEVDVNKRVMEDLYFRWKYNQSHHHQSHSPQTQQPRIHHSAPRHQTGRQPTTLGGDVWRRSPAGVLLTRATAWTSLAVISEREDGALPISLSLESPPPSATGNNSPDDKFRSRASTEGSLSFRNKRVIVRHCAQPAPVAQLDHPGLAVACNLAKRPTRRMSISLRGASSAF</sequence>
<dbReference type="InParanoid" id="E9H027"/>
<name>E9H027_DAPPU</name>
<dbReference type="OrthoDB" id="18798at2759"/>
<feature type="region of interest" description="Disordered" evidence="5">
    <location>
        <begin position="136"/>
        <end position="169"/>
    </location>
</feature>
<dbReference type="PhylomeDB" id="E9H027"/>
<dbReference type="InterPro" id="IPR027417">
    <property type="entry name" value="P-loop_NTPase"/>
</dbReference>
<evidence type="ECO:0000256" key="5">
    <source>
        <dbReference type="SAM" id="MobiDB-lite"/>
    </source>
</evidence>
<dbReference type="SMART" id="SM00173">
    <property type="entry name" value="RAS"/>
    <property type="match status" value="1"/>
</dbReference>
<comment type="similarity">
    <text evidence="1">Belongs to the small GTPase superfamily. Ras family.</text>
</comment>
<protein>
    <recommendedName>
        <fullName evidence="2">small monomeric GTPase</fullName>
        <ecNumber evidence="2">3.6.5.2</ecNumber>
    </recommendedName>
</protein>
<proteinExistence type="inferred from homology"/>
<dbReference type="AlphaFoldDB" id="E9H027"/>
<evidence type="ECO:0000313" key="6">
    <source>
        <dbReference type="EMBL" id="EFX74921.1"/>
    </source>
</evidence>
<feature type="region of interest" description="Disordered" evidence="5">
    <location>
        <begin position="201"/>
        <end position="230"/>
    </location>
</feature>
<evidence type="ECO:0000256" key="3">
    <source>
        <dbReference type="ARBA" id="ARBA00022801"/>
    </source>
</evidence>
<dbReference type="InterPro" id="IPR001806">
    <property type="entry name" value="Small_GTPase"/>
</dbReference>
<dbReference type="Proteomes" id="UP000000305">
    <property type="component" value="Unassembled WGS sequence"/>
</dbReference>
<dbReference type="KEGG" id="dpx:DAPPUDRAFT_251265"/>
<gene>
    <name evidence="6" type="ORF">DAPPUDRAFT_251265</name>
</gene>
<dbReference type="HOGENOM" id="CLU_041217_9_7_1"/>
<dbReference type="EC" id="3.6.5.2" evidence="2"/>
<dbReference type="eggNOG" id="KOG0395">
    <property type="taxonomic scope" value="Eukaryota"/>
</dbReference>
<keyword evidence="7" id="KW-1185">Reference proteome</keyword>
<dbReference type="PANTHER" id="PTHR45704">
    <property type="entry name" value="RAS-LIKE FAMILY MEMBER 11"/>
    <property type="match status" value="1"/>
</dbReference>
<keyword evidence="3" id="KW-0378">Hydrolase</keyword>
<accession>E9H027</accession>
<dbReference type="EMBL" id="GL732579">
    <property type="protein sequence ID" value="EFX74921.1"/>
    <property type="molecule type" value="Genomic_DNA"/>
</dbReference>
<dbReference type="SUPFAM" id="SSF52540">
    <property type="entry name" value="P-loop containing nucleoside triphosphate hydrolases"/>
    <property type="match status" value="1"/>
</dbReference>
<feature type="compositionally biased region" description="Basic residues" evidence="5">
    <location>
        <begin position="148"/>
        <end position="158"/>
    </location>
</feature>
<dbReference type="STRING" id="6669.E9H027"/>
<comment type="catalytic activity">
    <reaction evidence="4">
        <text>GTP + H2O = GDP + phosphate + H(+)</text>
        <dbReference type="Rhea" id="RHEA:19669"/>
        <dbReference type="ChEBI" id="CHEBI:15377"/>
        <dbReference type="ChEBI" id="CHEBI:15378"/>
        <dbReference type="ChEBI" id="CHEBI:37565"/>
        <dbReference type="ChEBI" id="CHEBI:43474"/>
        <dbReference type="ChEBI" id="CHEBI:58189"/>
        <dbReference type="EC" id="3.6.5.2"/>
    </reaction>
</comment>
<evidence type="ECO:0000256" key="4">
    <source>
        <dbReference type="ARBA" id="ARBA00048098"/>
    </source>
</evidence>
<dbReference type="GO" id="GO:0005525">
    <property type="term" value="F:GTP binding"/>
    <property type="evidence" value="ECO:0007669"/>
    <property type="project" value="InterPro"/>
</dbReference>
<reference evidence="6 7" key="1">
    <citation type="journal article" date="2011" name="Science">
        <title>The ecoresponsive genome of Daphnia pulex.</title>
        <authorList>
            <person name="Colbourne J.K."/>
            <person name="Pfrender M.E."/>
            <person name="Gilbert D."/>
            <person name="Thomas W.K."/>
            <person name="Tucker A."/>
            <person name="Oakley T.H."/>
            <person name="Tokishita S."/>
            <person name="Aerts A."/>
            <person name="Arnold G.J."/>
            <person name="Basu M.K."/>
            <person name="Bauer D.J."/>
            <person name="Caceres C.E."/>
            <person name="Carmel L."/>
            <person name="Casola C."/>
            <person name="Choi J.H."/>
            <person name="Detter J.C."/>
            <person name="Dong Q."/>
            <person name="Dusheyko S."/>
            <person name="Eads B.D."/>
            <person name="Frohlich T."/>
            <person name="Geiler-Samerotte K.A."/>
            <person name="Gerlach D."/>
            <person name="Hatcher P."/>
            <person name="Jogdeo S."/>
            <person name="Krijgsveld J."/>
            <person name="Kriventseva E.V."/>
            <person name="Kultz D."/>
            <person name="Laforsch C."/>
            <person name="Lindquist E."/>
            <person name="Lopez J."/>
            <person name="Manak J.R."/>
            <person name="Muller J."/>
            <person name="Pangilinan J."/>
            <person name="Patwardhan R.P."/>
            <person name="Pitluck S."/>
            <person name="Pritham E.J."/>
            <person name="Rechtsteiner A."/>
            <person name="Rho M."/>
            <person name="Rogozin I.B."/>
            <person name="Sakarya O."/>
            <person name="Salamov A."/>
            <person name="Schaack S."/>
            <person name="Shapiro H."/>
            <person name="Shiga Y."/>
            <person name="Skalitzky C."/>
            <person name="Smith Z."/>
            <person name="Souvorov A."/>
            <person name="Sung W."/>
            <person name="Tang Z."/>
            <person name="Tsuchiya D."/>
            <person name="Tu H."/>
            <person name="Vos H."/>
            <person name="Wang M."/>
            <person name="Wolf Y.I."/>
            <person name="Yamagata H."/>
            <person name="Yamada T."/>
            <person name="Ye Y."/>
            <person name="Shaw J.R."/>
            <person name="Andrews J."/>
            <person name="Crease T.J."/>
            <person name="Tang H."/>
            <person name="Lucas S.M."/>
            <person name="Robertson H.M."/>
            <person name="Bork P."/>
            <person name="Koonin E.V."/>
            <person name="Zdobnov E.M."/>
            <person name="Grigoriev I.V."/>
            <person name="Lynch M."/>
            <person name="Boore J.L."/>
        </authorList>
    </citation>
    <scope>NUCLEOTIDE SEQUENCE [LARGE SCALE GENOMIC DNA]</scope>
</reference>